<dbReference type="STRING" id="716928.GCA_000261485_05137"/>
<dbReference type="KEGG" id="esj:SJ05684_b55710"/>
<protein>
    <submittedName>
        <fullName evidence="1">Uncharacterized protein</fullName>
    </submittedName>
</protein>
<evidence type="ECO:0000313" key="2">
    <source>
        <dbReference type="Proteomes" id="UP000217211"/>
    </source>
</evidence>
<dbReference type="Proteomes" id="UP000217211">
    <property type="component" value="Plasmid pSJ05684b"/>
</dbReference>
<name>A0A249PKU8_9HYPH</name>
<dbReference type="EMBL" id="CP023068">
    <property type="protein sequence ID" value="ASY66553.1"/>
    <property type="molecule type" value="Genomic_DNA"/>
</dbReference>
<evidence type="ECO:0000313" key="1">
    <source>
        <dbReference type="EMBL" id="ASY66553.1"/>
    </source>
</evidence>
<accession>A0A249PKU8</accession>
<keyword evidence="2" id="KW-1185">Reference proteome</keyword>
<gene>
    <name evidence="1" type="ORF">SJ05684_b55710</name>
</gene>
<keyword evidence="1" id="KW-0614">Plasmid</keyword>
<organism evidence="1 2">
    <name type="scientific">Sinorhizobium sojae CCBAU 05684</name>
    <dbReference type="NCBI Taxonomy" id="716928"/>
    <lineage>
        <taxon>Bacteria</taxon>
        <taxon>Pseudomonadati</taxon>
        <taxon>Pseudomonadota</taxon>
        <taxon>Alphaproteobacteria</taxon>
        <taxon>Hyphomicrobiales</taxon>
        <taxon>Rhizobiaceae</taxon>
        <taxon>Sinorhizobium/Ensifer group</taxon>
        <taxon>Sinorhizobium</taxon>
    </lineage>
</organism>
<reference evidence="1 2" key="1">
    <citation type="submission" date="2017-08" db="EMBL/GenBank/DDBJ databases">
        <title>Multipartite genome sequences of Sinorhizobium species nodulating soybeans.</title>
        <authorList>
            <person name="Tian C.F."/>
        </authorList>
    </citation>
    <scope>NUCLEOTIDE SEQUENCE [LARGE SCALE GENOMIC DNA]</scope>
    <source>
        <strain evidence="1 2">CCBAU 05684</strain>
        <plasmid evidence="2">psj05684b</plasmid>
    </source>
</reference>
<geneLocation type="plasmid" evidence="2">
    <name>psj05684b</name>
</geneLocation>
<proteinExistence type="predicted"/>
<sequence length="2070" mass="225299">MLHLNFDVLDTNLGPNVPKDRFRAFLKALPTATFSAYRFDAAGDLTLVDPADLVLTTKGAPSGNRVDEIIDWLDRRVAALGVHGGNWTGEDPIVGGVYTAKELDASKVLSTAGLWDAPLPQEAGLVRFVELKAINAGFDFNGLLVLPFFNAASAPPTIPKSTVQQPDGQELDITYDAGLPSGSTIACRTQATSEPKYDPSSLVDEKTGFLMINEEAPIIHRTLEQVRNKSGSLFWSFPQIQGFEWLDPKNGTARASSVKRLIWRTMNGLATMLDPLLLSLEMPFRNMGGPFVSALIGEVLERVPEADPRTISDSVRNRVKALIATPPAEADSAEREKVAELFRALFEIGEDPNTTALLSALMNLYVTPGPADANEDDLENELRKRFDENDDQPAALDRQLVSELGDLAAKLQSEIGMEDLLLGIFQKADINASTLFADSSVGTPADWESAYDAFNDFLKTSLNGLDAARHGQATLYEMALVSEAKSKAQARGASSQWSHNLLIETIQEADWFARRLTGDKGGAFEPIASACPVYALQALDAAEIDALRLEMKRAYDDVLAAVLPVGKPARFNPDHVPRPLPIQISVDADTTDLDSFAERYNGVSVLIKRNDSNWAYANLAKHQVVGSSQDIDELTLYPLQSVDVDGQRQLFLEFNGLPFSSNAMVEFSPTQDEALPASDPFYTVDAPTKDQLGTYAKLPSLAYGMTYRVATHIISSSGALPTVLQKVPDEPWWPSETIDLDSLPVGYIQDQPYLRSTSIGRTVLNEKTEGRAPRIGVSIDGVHPLFGDFPRIGLAAAEGMAASLDVLRNADGTGAFTLPSEGQRAVIELTNLMWWGGAGTLKLALFLRPNPKPGDRAESTWTFPISNAFEDERAIITIVGGTAQWLVSAVGPKGTIVVGPHPIPAPSGLDDSSCWLRLSIETSNTGDRVALSLRDLSNSSRANHMGSRTPPGNLVLVAPDDASGRTEWLPIYQKVVSAEIVFPKVAYEDFDRWYNNPAARSAPTTADREKFEKARQALLAGVLGRTLDDRLSKLIDALPDPAIDKMLIELVPLDGLTNKPAEMVLNYAASSLLIELVSIHERPLPDIEDAANLVRALANLARHHSADVTISSGGTELQVKRVAPPRAAPPGRINPEWTIEVNVPRGLVAQLTVRPLLSAEKVSAFTPRILELATEKRTIGGNDYYVMDGASLVIESMLGVLAAPNPTNDEPWLSRLKKPTTPFEEPINDWADLIADAITIVDAGKERRYDLALRPDKILKNANGWRWRQLGSVDIQTQRWRHTGRPIYSWFDPKANKTGNPVSTPVIALKSDHAGLGPFIGEAFFDRDDEDADTQTTRLKLNDLHEDWQQYAFPAETRLQAFPWERPSATLFRHRLVVRSRYAGALRDGAVSDVPAWRTPPDDRTFEAWTHVAMLADQTRLQLTRPRLRALIPLTQSPEVGCSSGVTTPPIMAVLDEAPYVHGGLADRIGAEIKTGFGYELRSGRVGLKDSRKEVGPDPRLTYSPMELETALAMSLSNEGPVGLTFDTISARAPAFANTALVLCPVHLGKPSAAPIDLEEHFLSVALRRYLDHRWVVEHDQVPTELSSADAWWIEFDEEQTLSCSGDDVCKILIQDDLFDVRFNSELLYKGGNNSRDFVSVCKAFMGALEGLAFQYLPLEAGRASISVFGRPNQNGYFGNTLPVLLATVEWALPKGAETLEFRPPGRIEAHRTSASPTTLMNWTRTSRNFELLSAFDEGNDAALSRYPVSAIAVKNTGGTYQFTMKADAKTVALEPSLTTAPNPLYVHRHLAVVRALNVRSAGRDVEVYDDARRLLGSEFKIAEGKGSVRVVEFETPAVPLCWNLPNGVTGLDQFKVAHFDLFSVLGTKFADNKEKAPIGLSVFLRPLVGTRGTKRIASISFALSTKPIQSGGSVQDAGEFTVSLPADKAAPVRAIVLNLIASEANYPGEKVNAKVMYGGGGIEDARVSFTTAKPVDFSVLASASMDLTIASIAGLSADSEFWADISMLTLPPTSASSAEPPDVTSFTFDWFFTGGDAEASDAVSVRSLGGMVEAQARIVSVSPPIPVDT</sequence>